<keyword evidence="4" id="KW-1185">Reference proteome</keyword>
<evidence type="ECO:0000313" key="4">
    <source>
        <dbReference type="Proteomes" id="UP001529256"/>
    </source>
</evidence>
<reference evidence="3" key="1">
    <citation type="submission" date="2023-06" db="EMBL/GenBank/DDBJ databases">
        <title>Identification and characterization of horizontal gene transfer across gut microbiota members of farm animals based on homology search.</title>
        <authorList>
            <person name="Schwarzerova J."/>
            <person name="Nykrynova M."/>
            <person name="Jureckova K."/>
            <person name="Cejkova D."/>
            <person name="Rychlik I."/>
        </authorList>
    </citation>
    <scope>NUCLEOTIDE SEQUENCE</scope>
    <source>
        <strain evidence="3">153_Feed</strain>
    </source>
</reference>
<feature type="region of interest" description="Disordered" evidence="1">
    <location>
        <begin position="1"/>
        <end position="29"/>
    </location>
</feature>
<protein>
    <submittedName>
        <fullName evidence="3">Uncharacterized protein</fullName>
    </submittedName>
</protein>
<dbReference type="Proteomes" id="UP001529256">
    <property type="component" value="Unassembled WGS sequence"/>
</dbReference>
<accession>A0ABT7V6Z4</accession>
<comment type="caution">
    <text evidence="3">The sequence shown here is derived from an EMBL/GenBank/DDBJ whole genome shotgun (WGS) entry which is preliminary data.</text>
</comment>
<proteinExistence type="predicted"/>
<feature type="compositionally biased region" description="Polar residues" evidence="1">
    <location>
        <begin position="19"/>
        <end position="29"/>
    </location>
</feature>
<evidence type="ECO:0000256" key="2">
    <source>
        <dbReference type="SAM" id="Phobius"/>
    </source>
</evidence>
<name>A0ABT7V6Z4_9ACTN</name>
<keyword evidence="2" id="KW-0812">Transmembrane</keyword>
<organism evidence="3 4">
    <name type="scientific">Thermophilibacter provencensis</name>
    <dbReference type="NCBI Taxonomy" id="1852386"/>
    <lineage>
        <taxon>Bacteria</taxon>
        <taxon>Bacillati</taxon>
        <taxon>Actinomycetota</taxon>
        <taxon>Coriobacteriia</taxon>
        <taxon>Coriobacteriales</taxon>
        <taxon>Atopobiaceae</taxon>
        <taxon>Thermophilibacter</taxon>
    </lineage>
</organism>
<sequence>MSEEINETPQVVDPVIESASATTSPDNSNSGHAAYVIFGCGIALLVILTLGLSSCVSTVSKLVVNDHALDHGNGYELYYDHDGYDGYDDYDYLDDFGLEFDYYFNSGMTAR</sequence>
<reference evidence="3" key="2">
    <citation type="submission" date="2023-06" db="EMBL/GenBank/DDBJ databases">
        <authorList>
            <person name="Zeman M."/>
            <person name="Kubasova T."/>
            <person name="Jahodarova E."/>
            <person name="Nykrynova M."/>
            <person name="Rychlik I."/>
        </authorList>
    </citation>
    <scope>NUCLEOTIDE SEQUENCE</scope>
    <source>
        <strain evidence="3">153_Feed</strain>
    </source>
</reference>
<gene>
    <name evidence="3" type="ORF">QUW25_08665</name>
</gene>
<evidence type="ECO:0000256" key="1">
    <source>
        <dbReference type="SAM" id="MobiDB-lite"/>
    </source>
</evidence>
<dbReference type="EMBL" id="JAUDEA010000016">
    <property type="protein sequence ID" value="MDM8271734.1"/>
    <property type="molecule type" value="Genomic_DNA"/>
</dbReference>
<evidence type="ECO:0000313" key="3">
    <source>
        <dbReference type="EMBL" id="MDM8271734.1"/>
    </source>
</evidence>
<feature type="transmembrane region" description="Helical" evidence="2">
    <location>
        <begin position="33"/>
        <end position="52"/>
    </location>
</feature>
<keyword evidence="2" id="KW-0472">Membrane</keyword>
<keyword evidence="2" id="KW-1133">Transmembrane helix</keyword>
<dbReference type="RefSeq" id="WP_289511811.1">
    <property type="nucleotide sequence ID" value="NZ_JAUDEA010000016.1"/>
</dbReference>